<proteinExistence type="predicted"/>
<dbReference type="OrthoDB" id="1466077at2759"/>
<feature type="region of interest" description="Disordered" evidence="3">
    <location>
        <begin position="257"/>
        <end position="279"/>
    </location>
</feature>
<dbReference type="Proteomes" id="UP000327013">
    <property type="component" value="Chromosome 2"/>
</dbReference>
<dbReference type="EMBL" id="CM017322">
    <property type="protein sequence ID" value="KAE8010289.1"/>
    <property type="molecule type" value="Genomic_DNA"/>
</dbReference>
<evidence type="ECO:0000313" key="7">
    <source>
        <dbReference type="Proteomes" id="UP000327013"/>
    </source>
</evidence>
<evidence type="ECO:0000256" key="1">
    <source>
        <dbReference type="ARBA" id="ARBA00004167"/>
    </source>
</evidence>
<keyword evidence="2 4" id="KW-0732">Signal</keyword>
<evidence type="ECO:0000259" key="5">
    <source>
        <dbReference type="Pfam" id="PF13947"/>
    </source>
</evidence>
<evidence type="ECO:0000256" key="4">
    <source>
        <dbReference type="SAM" id="SignalP"/>
    </source>
</evidence>
<accession>A0A5N6QW97</accession>
<dbReference type="PANTHER" id="PTHR33355">
    <property type="entry name" value="WALL-ASSOCIATED RECEPTOR KINASE CARBOXY-TERMINAL PROTEIN-RELATED"/>
    <property type="match status" value="1"/>
</dbReference>
<reference evidence="6 7" key="1">
    <citation type="submission" date="2019-06" db="EMBL/GenBank/DDBJ databases">
        <title>A chromosomal-level reference genome of Carpinus fangiana (Coryloideae, Betulaceae).</title>
        <authorList>
            <person name="Yang X."/>
            <person name="Wang Z."/>
            <person name="Zhang L."/>
            <person name="Hao G."/>
            <person name="Liu J."/>
            <person name="Yang Y."/>
        </authorList>
    </citation>
    <scope>NUCLEOTIDE SEQUENCE [LARGE SCALE GENOMIC DNA]</scope>
    <source>
        <strain evidence="6">Cfa_2016G</strain>
        <tissue evidence="6">Leaf</tissue>
    </source>
</reference>
<dbReference type="Pfam" id="PF13947">
    <property type="entry name" value="GUB_WAK_bind"/>
    <property type="match status" value="1"/>
</dbReference>
<keyword evidence="7" id="KW-1185">Reference proteome</keyword>
<feature type="chain" id="PRO_5024364155" description="Wall-associated receptor kinase galacturonan-binding domain-containing protein" evidence="4">
    <location>
        <begin position="23"/>
        <end position="279"/>
    </location>
</feature>
<evidence type="ECO:0000256" key="3">
    <source>
        <dbReference type="SAM" id="MobiDB-lite"/>
    </source>
</evidence>
<evidence type="ECO:0000313" key="6">
    <source>
        <dbReference type="EMBL" id="KAE8010289.1"/>
    </source>
</evidence>
<gene>
    <name evidence="6" type="ORF">FH972_006673</name>
</gene>
<comment type="subcellular location">
    <subcellularLocation>
        <location evidence="1">Membrane</location>
        <topology evidence="1">Single-pass membrane protein</topology>
    </subcellularLocation>
</comment>
<evidence type="ECO:0000256" key="2">
    <source>
        <dbReference type="ARBA" id="ARBA00022729"/>
    </source>
</evidence>
<dbReference type="AlphaFoldDB" id="A0A5N6QW97"/>
<feature type="signal peptide" evidence="4">
    <location>
        <begin position="1"/>
        <end position="22"/>
    </location>
</feature>
<sequence>MTTLLRMLLMFLVPILLSHVSAYTACPKCGSTEVPYPLSTDGSCGNSLYRVYCNNGVLEFLSGGGFYYKILSINPSAYKFVISPPPIKKDTCYSSDFASEGLKLDESLPFNVSTHNTVMLLNCTNNLLRSPLNCTSSSFCRLYEEKVEEASGCRNTLCCHYLKDSAMTSHMIRVRDGGCSAYTSVVDLKLGAPLESWNYGIELHFRVLLYTLQTVRKVDNGVASEKLTPERVENSKELCTAPATPENTLIAEDAVSPRKGEAAPLATPSAKGERFSFAL</sequence>
<dbReference type="InterPro" id="IPR025287">
    <property type="entry name" value="WAK_GUB"/>
</dbReference>
<protein>
    <recommendedName>
        <fullName evidence="5">Wall-associated receptor kinase galacturonan-binding domain-containing protein</fullName>
    </recommendedName>
</protein>
<feature type="domain" description="Wall-associated receptor kinase galacturonan-binding" evidence="5">
    <location>
        <begin position="26"/>
        <end position="82"/>
    </location>
</feature>
<dbReference type="PANTHER" id="PTHR33355:SF14">
    <property type="entry name" value="WALL-ASSOCIATED RECEPTOR KINASE GALACTURONAN-BINDING DOMAIN-CONTAINING PROTEIN"/>
    <property type="match status" value="1"/>
</dbReference>
<organism evidence="6 7">
    <name type="scientific">Carpinus fangiana</name>
    <dbReference type="NCBI Taxonomy" id="176857"/>
    <lineage>
        <taxon>Eukaryota</taxon>
        <taxon>Viridiplantae</taxon>
        <taxon>Streptophyta</taxon>
        <taxon>Embryophyta</taxon>
        <taxon>Tracheophyta</taxon>
        <taxon>Spermatophyta</taxon>
        <taxon>Magnoliopsida</taxon>
        <taxon>eudicotyledons</taxon>
        <taxon>Gunneridae</taxon>
        <taxon>Pentapetalae</taxon>
        <taxon>rosids</taxon>
        <taxon>fabids</taxon>
        <taxon>Fagales</taxon>
        <taxon>Betulaceae</taxon>
        <taxon>Carpinus</taxon>
    </lineage>
</organism>
<name>A0A5N6QW97_9ROSI</name>